<sequence length="276" mass="32251">MKKIETVEEMQKIALDILIFIDAFCREHDLKYFIVDGTLLGAVRHHGFIPWDDDIDIWMPREDYDKITELLGPDSGSRYQMVNLKNASWYRYAFGKIIDTRTRLVEDNGYSGELGVFVDVFPYDGLPGEKEEDYAPLVNRMIALETHRGFSCRTYRDYLSYGDGKGNPLKFAKWLVRKLYGPRRILKKMDRFARSCPVEGAAMVGCISDGYRLSDMMPADVVRETTELEFEGHLFRAPAGYEYYLKKIYGDYMKLPPEEQRVTNHLFQAWWKEPEI</sequence>
<dbReference type="Proteomes" id="UP000823849">
    <property type="component" value="Unassembled WGS sequence"/>
</dbReference>
<gene>
    <name evidence="2" type="ORF">H9705_08340</name>
</gene>
<proteinExistence type="predicted"/>
<dbReference type="PANTHER" id="PTHR43404:SF2">
    <property type="entry name" value="LIPOPOLYSACCHARIDE CHOLINEPHOSPHOTRANSFERASE LICD"/>
    <property type="match status" value="1"/>
</dbReference>
<accession>A0A9D2N9U9</accession>
<name>A0A9D2N9U9_9FIRM</name>
<evidence type="ECO:0000313" key="2">
    <source>
        <dbReference type="EMBL" id="HJC15818.1"/>
    </source>
</evidence>
<comment type="caution">
    <text evidence="2">The sequence shown here is derived from an EMBL/GenBank/DDBJ whole genome shotgun (WGS) entry which is preliminary data.</text>
</comment>
<dbReference type="EMBL" id="DWWU01000036">
    <property type="protein sequence ID" value="HJC15818.1"/>
    <property type="molecule type" value="Genomic_DNA"/>
</dbReference>
<organism evidence="2 3">
    <name type="scientific">Candidatus Fusicatenibacter intestinigallinarum</name>
    <dbReference type="NCBI Taxonomy" id="2838598"/>
    <lineage>
        <taxon>Bacteria</taxon>
        <taxon>Bacillati</taxon>
        <taxon>Bacillota</taxon>
        <taxon>Clostridia</taxon>
        <taxon>Lachnospirales</taxon>
        <taxon>Lachnospiraceae</taxon>
        <taxon>Fusicatenibacter</taxon>
    </lineage>
</organism>
<protein>
    <submittedName>
        <fullName evidence="2">LicD family protein</fullName>
    </submittedName>
</protein>
<dbReference type="GO" id="GO:0009100">
    <property type="term" value="P:glycoprotein metabolic process"/>
    <property type="evidence" value="ECO:0007669"/>
    <property type="project" value="UniProtKB-ARBA"/>
</dbReference>
<reference evidence="2" key="1">
    <citation type="journal article" date="2021" name="PeerJ">
        <title>Extensive microbial diversity within the chicken gut microbiome revealed by metagenomics and culture.</title>
        <authorList>
            <person name="Gilroy R."/>
            <person name="Ravi A."/>
            <person name="Getino M."/>
            <person name="Pursley I."/>
            <person name="Horton D.L."/>
            <person name="Alikhan N.F."/>
            <person name="Baker D."/>
            <person name="Gharbi K."/>
            <person name="Hall N."/>
            <person name="Watson M."/>
            <person name="Adriaenssens E.M."/>
            <person name="Foster-Nyarko E."/>
            <person name="Jarju S."/>
            <person name="Secka A."/>
            <person name="Antonio M."/>
            <person name="Oren A."/>
            <person name="Chaudhuri R.R."/>
            <person name="La Ragione R."/>
            <person name="Hildebrand F."/>
            <person name="Pallen M.J."/>
        </authorList>
    </citation>
    <scope>NUCLEOTIDE SEQUENCE</scope>
    <source>
        <strain evidence="2">CHK185-5351</strain>
    </source>
</reference>
<dbReference type="InterPro" id="IPR007074">
    <property type="entry name" value="LicD/FKTN/FKRP_NTP_transf"/>
</dbReference>
<dbReference type="InterPro" id="IPR052942">
    <property type="entry name" value="LPS_cholinephosphotransferase"/>
</dbReference>
<dbReference type="PANTHER" id="PTHR43404">
    <property type="entry name" value="LIPOPOLYSACCHARIDE CHOLINEPHOSPHOTRANSFERASE LICD"/>
    <property type="match status" value="1"/>
</dbReference>
<dbReference type="AlphaFoldDB" id="A0A9D2N9U9"/>
<feature type="domain" description="LicD/FKTN/FKRP nucleotidyltransferase" evidence="1">
    <location>
        <begin position="25"/>
        <end position="250"/>
    </location>
</feature>
<dbReference type="Pfam" id="PF04991">
    <property type="entry name" value="LicD"/>
    <property type="match status" value="1"/>
</dbReference>
<evidence type="ECO:0000259" key="1">
    <source>
        <dbReference type="Pfam" id="PF04991"/>
    </source>
</evidence>
<reference evidence="2" key="2">
    <citation type="submission" date="2021-04" db="EMBL/GenBank/DDBJ databases">
        <authorList>
            <person name="Gilroy R."/>
        </authorList>
    </citation>
    <scope>NUCLEOTIDE SEQUENCE</scope>
    <source>
        <strain evidence="2">CHK185-5351</strain>
    </source>
</reference>
<evidence type="ECO:0000313" key="3">
    <source>
        <dbReference type="Proteomes" id="UP000823849"/>
    </source>
</evidence>